<gene>
    <name evidence="6" type="ORF">V5799_016371</name>
</gene>
<evidence type="ECO:0000256" key="1">
    <source>
        <dbReference type="SAM" id="MobiDB-lite"/>
    </source>
</evidence>
<dbReference type="InterPro" id="IPR048365">
    <property type="entry name" value="TNP-like_RNaseH_N"/>
</dbReference>
<feature type="compositionally biased region" description="Polar residues" evidence="1">
    <location>
        <begin position="64"/>
        <end position="73"/>
    </location>
</feature>
<accession>A0AAQ4F6K3</accession>
<feature type="domain" description="THAP9-like helix-turn-helix" evidence="2">
    <location>
        <begin position="183"/>
        <end position="262"/>
    </location>
</feature>
<dbReference type="Pfam" id="PF21788">
    <property type="entry name" value="TNP-like_GBD"/>
    <property type="match status" value="1"/>
</dbReference>
<dbReference type="InterPro" id="IPR048366">
    <property type="entry name" value="TNP-like_GBD"/>
</dbReference>
<evidence type="ECO:0000259" key="4">
    <source>
        <dbReference type="Pfam" id="PF21788"/>
    </source>
</evidence>
<dbReference type="EMBL" id="JARKHS020006846">
    <property type="protein sequence ID" value="KAK8782288.1"/>
    <property type="molecule type" value="Genomic_DNA"/>
</dbReference>
<feature type="domain" description="Transposable element P transposase-like RNase H C-terminal" evidence="5">
    <location>
        <begin position="627"/>
        <end position="661"/>
    </location>
</feature>
<sequence>MNPNIGVSCIQLLVSPVVKMFLLQAISVKPHLSQPVTSPIPKSPCKHLHTPTRKSLRKRKQDMSAPQTPSSVAASPWKSPRKCLQTATPVCASSRMHSEDQGATSPAKAAVKVQHKATQSLKSSSKKKGVSHDHPYIASRSPRTRLWTVMKKLSVARRKLYSASQQLKEKKKRMIDLKSLLNEMKEKQLISPNGQETLEAFGELPREIVKSWRSNKPKSPSQRRYSKKMRKFATTLYYQSPRAYEYVASIFPMPSRQTICTWLKVIDAWPGFTSEALNHIKTSFETKNERERLCCLMLDGMSIRKRCEMDTKTGKLIGYVDLGNSQSPLDTDDSSLAGDALVLMAVGVAAPWKIPFGYFLNNGLSGEQLRNIVNEAIEQLTQCSLNVVAVVCDALAANVSMGKLLGCRIHEATSEQFVTAFPHPCNQSRTVSLVFDAAHGLKLLRNLLGDKKTLHSNEYGSIEWGFIERLQDLQEAEGLRAANKLRRAHIEYYRQIMKVRLAAQTFSASVSKSLKFAKELGIQNFNGSGGTAEFIADVDRAFDILNSHSPTAMDLKAPLRAATFNFQKQTMLQLSTKLMSLRLPSRELVCISGRRMSVISLAFSLKSIAELAQKLFDSTVCSYICTYRFSQDHLEMFFSCIRQRGGWNNNPSALQFRYAYRSLLVHADVLPVTTGNVTPDFEGIATVAHERLHRSNDDEAGESPDMYIAIAITDHDYSSLGYGLTNFSTEVVTYIGGFIVRVVSKSINCTSCLEMLVQDDIASVLIFIRNNGGLIMPSALVIHTLCTAEHIFRCSDDQGHKNVDRLVIQSFQKFCQRHEQSLKEVEHYKENPAHVIGVIKFVLKKYVTLRLREEARRITERARGADVRALLTKQILFQHQ</sequence>
<comment type="caution">
    <text evidence="6">The sequence shown here is derived from an EMBL/GenBank/DDBJ whole genome shotgun (WGS) entry which is preliminary data.</text>
</comment>
<evidence type="ECO:0000259" key="5">
    <source>
        <dbReference type="Pfam" id="PF21789"/>
    </source>
</evidence>
<feature type="region of interest" description="Disordered" evidence="1">
    <location>
        <begin position="33"/>
        <end position="110"/>
    </location>
</feature>
<feature type="compositionally biased region" description="Basic residues" evidence="1">
    <location>
        <begin position="44"/>
        <end position="60"/>
    </location>
</feature>
<keyword evidence="7" id="KW-1185">Reference proteome</keyword>
<dbReference type="Pfam" id="PF21787">
    <property type="entry name" value="TNP-like_RNaseH_N"/>
    <property type="match status" value="1"/>
</dbReference>
<dbReference type="PANTHER" id="PTHR47577">
    <property type="entry name" value="THAP DOMAIN-CONTAINING PROTEIN 6"/>
    <property type="match status" value="1"/>
</dbReference>
<evidence type="ECO:0000313" key="6">
    <source>
        <dbReference type="EMBL" id="KAK8782288.1"/>
    </source>
</evidence>
<dbReference type="Proteomes" id="UP001321473">
    <property type="component" value="Unassembled WGS sequence"/>
</dbReference>
<dbReference type="Pfam" id="PF21789">
    <property type="entry name" value="TNP-like_RNaseH_C"/>
    <property type="match status" value="1"/>
</dbReference>
<evidence type="ECO:0000259" key="3">
    <source>
        <dbReference type="Pfam" id="PF21787"/>
    </source>
</evidence>
<organism evidence="6 7">
    <name type="scientific">Amblyomma americanum</name>
    <name type="common">Lone star tick</name>
    <dbReference type="NCBI Taxonomy" id="6943"/>
    <lineage>
        <taxon>Eukaryota</taxon>
        <taxon>Metazoa</taxon>
        <taxon>Ecdysozoa</taxon>
        <taxon>Arthropoda</taxon>
        <taxon>Chelicerata</taxon>
        <taxon>Arachnida</taxon>
        <taxon>Acari</taxon>
        <taxon>Parasitiformes</taxon>
        <taxon>Ixodida</taxon>
        <taxon>Ixodoidea</taxon>
        <taxon>Ixodidae</taxon>
        <taxon>Amblyomminae</taxon>
        <taxon>Amblyomma</taxon>
    </lineage>
</organism>
<dbReference type="InterPro" id="IPR021896">
    <property type="entry name" value="THAP9-like_HTH"/>
</dbReference>
<evidence type="ECO:0000313" key="7">
    <source>
        <dbReference type="Proteomes" id="UP001321473"/>
    </source>
</evidence>
<dbReference type="InterPro" id="IPR048367">
    <property type="entry name" value="TNP-like_RNaseH_C"/>
</dbReference>
<feature type="domain" description="Transposable element P transposase-like GTP-binding insertion" evidence="4">
    <location>
        <begin position="438"/>
        <end position="558"/>
    </location>
</feature>
<dbReference type="Pfam" id="PF12017">
    <property type="entry name" value="Tnp_P_element"/>
    <property type="match status" value="1"/>
</dbReference>
<protein>
    <submittedName>
        <fullName evidence="6">Uncharacterized protein</fullName>
    </submittedName>
</protein>
<proteinExistence type="predicted"/>
<reference evidence="6 7" key="1">
    <citation type="journal article" date="2023" name="Arcadia Sci">
        <title>De novo assembly of a long-read Amblyomma americanum tick genome.</title>
        <authorList>
            <person name="Chou S."/>
            <person name="Poskanzer K.E."/>
            <person name="Rollins M."/>
            <person name="Thuy-Boun P.S."/>
        </authorList>
    </citation>
    <scope>NUCLEOTIDE SEQUENCE [LARGE SCALE GENOMIC DNA]</scope>
    <source>
        <strain evidence="6">F_SG_1</strain>
        <tissue evidence="6">Salivary glands</tissue>
    </source>
</reference>
<dbReference type="AlphaFoldDB" id="A0AAQ4F6K3"/>
<name>A0AAQ4F6K3_AMBAM</name>
<feature type="domain" description="Transposable element P transposase-like RNase H" evidence="3">
    <location>
        <begin position="270"/>
        <end position="406"/>
    </location>
</feature>
<evidence type="ECO:0000259" key="2">
    <source>
        <dbReference type="Pfam" id="PF12017"/>
    </source>
</evidence>
<dbReference type="PANTHER" id="PTHR47577:SF2">
    <property type="entry name" value="THAP DOMAIN CONTAINING 9"/>
    <property type="match status" value="1"/>
</dbReference>